<dbReference type="EMBL" id="OBMQ01000005">
    <property type="protein sequence ID" value="SOC08879.1"/>
    <property type="molecule type" value="Genomic_DNA"/>
</dbReference>
<dbReference type="Pfam" id="PF21845">
    <property type="entry name" value="DUF6904"/>
    <property type="match status" value="1"/>
</dbReference>
<gene>
    <name evidence="1" type="ORF">SAMN05880501_105149</name>
</gene>
<proteinExistence type="predicted"/>
<reference evidence="2" key="1">
    <citation type="submission" date="2017-08" db="EMBL/GenBank/DDBJ databases">
        <authorList>
            <person name="Varghese N."/>
            <person name="Submissions S."/>
        </authorList>
    </citation>
    <scope>NUCLEOTIDE SEQUENCE [LARGE SCALE GENOMIC DNA]</scope>
    <source>
        <strain evidence="2">JC22</strain>
    </source>
</reference>
<evidence type="ECO:0000313" key="2">
    <source>
        <dbReference type="Proteomes" id="UP000219636"/>
    </source>
</evidence>
<dbReference type="InterPro" id="IPR054199">
    <property type="entry name" value="DUF6904"/>
</dbReference>
<dbReference type="AlphaFoldDB" id="A0A285SLK8"/>
<keyword evidence="2" id="KW-1185">Reference proteome</keyword>
<accession>A0A285SLK8</accession>
<organism evidence="1 2">
    <name type="scientific">Ureibacillus xyleni</name>
    <dbReference type="NCBI Taxonomy" id="614648"/>
    <lineage>
        <taxon>Bacteria</taxon>
        <taxon>Bacillati</taxon>
        <taxon>Bacillota</taxon>
        <taxon>Bacilli</taxon>
        <taxon>Bacillales</taxon>
        <taxon>Caryophanaceae</taxon>
        <taxon>Ureibacillus</taxon>
    </lineage>
</organism>
<protein>
    <submittedName>
        <fullName evidence="1">Uncharacterized protein</fullName>
    </submittedName>
</protein>
<evidence type="ECO:0000313" key="1">
    <source>
        <dbReference type="EMBL" id="SOC08879.1"/>
    </source>
</evidence>
<dbReference type="Proteomes" id="UP000219636">
    <property type="component" value="Unassembled WGS sequence"/>
</dbReference>
<sequence length="240" mass="28273">MLLSIECTERLTGARISGDYWDLDELVSAIYVVIGDENRYYDYQGARHRILNVCYNLRKAVQGEKNIELVSNGVHREMLKHHNMIAPEKNVYFSVEILWPELVFTALALSDFIKLHNEMIDDTLWNIHIAIIRKFQGNVLDCLKYQLSDEHYTVLQQLIQNRSLNYFRYATQYVDLLNLEYINLSKEERKENLAAYAIRLMIEDEAYVMLKEEILATASVTKHEIHELPLSLKYPEEIVW</sequence>
<name>A0A285SLK8_9BACL</name>